<dbReference type="SUPFAM" id="SSF46955">
    <property type="entry name" value="Putative DNA-binding domain"/>
    <property type="match status" value="1"/>
</dbReference>
<dbReference type="EMBL" id="JBGOGF010000015">
    <property type="protein sequence ID" value="MFA1773697.1"/>
    <property type="molecule type" value="Genomic_DNA"/>
</dbReference>
<dbReference type="Pfam" id="PF13411">
    <property type="entry name" value="MerR_1"/>
    <property type="match status" value="1"/>
</dbReference>
<dbReference type="GO" id="GO:0031419">
    <property type="term" value="F:cobalamin binding"/>
    <property type="evidence" value="ECO:0007669"/>
    <property type="project" value="InterPro"/>
</dbReference>
<keyword evidence="1" id="KW-0678">Repressor</keyword>
<accession>A0A5M8QAT8</accession>
<dbReference type="Proteomes" id="UP000323866">
    <property type="component" value="Unassembled WGS sequence"/>
</dbReference>
<reference evidence="7 9" key="2">
    <citation type="submission" date="2019-09" db="EMBL/GenBank/DDBJ databases">
        <title>A bacterium isolated from glacier soil.</title>
        <authorList>
            <person name="Liu Q."/>
        </authorList>
    </citation>
    <scope>NUCLEOTIDE SEQUENCE [LARGE SCALE GENOMIC DNA]</scope>
    <source>
        <strain evidence="7 9">MDT1-10-3</strain>
    </source>
</reference>
<dbReference type="InterPro" id="IPR003759">
    <property type="entry name" value="Cbl-bd_cap"/>
</dbReference>
<dbReference type="SMART" id="SM00422">
    <property type="entry name" value="HTH_MERR"/>
    <property type="match status" value="1"/>
</dbReference>
<evidence type="ECO:0000313" key="7">
    <source>
        <dbReference type="EMBL" id="KAA6432278.1"/>
    </source>
</evidence>
<dbReference type="GO" id="GO:0003700">
    <property type="term" value="F:DNA-binding transcription factor activity"/>
    <property type="evidence" value="ECO:0007669"/>
    <property type="project" value="InterPro"/>
</dbReference>
<dbReference type="PROSITE" id="PS51332">
    <property type="entry name" value="B12_BINDING"/>
    <property type="match status" value="1"/>
</dbReference>
<dbReference type="PANTHER" id="PTHR30204:SF69">
    <property type="entry name" value="MERR-FAMILY TRANSCRIPTIONAL REGULATOR"/>
    <property type="match status" value="1"/>
</dbReference>
<keyword evidence="2" id="KW-0805">Transcription regulation</keyword>
<keyword evidence="10" id="KW-1185">Reference proteome</keyword>
<feature type="domain" description="B12-binding" evidence="6">
    <location>
        <begin position="175"/>
        <end position="298"/>
    </location>
</feature>
<dbReference type="InterPro" id="IPR006158">
    <property type="entry name" value="Cobalamin-bd"/>
</dbReference>
<dbReference type="Pfam" id="PF02607">
    <property type="entry name" value="B12-binding_2"/>
    <property type="match status" value="1"/>
</dbReference>
<proteinExistence type="predicted"/>
<dbReference type="AlphaFoldDB" id="A0A5M8QAT8"/>
<reference evidence="8 10" key="3">
    <citation type="submission" date="2024-08" db="EMBL/GenBank/DDBJ databases">
        <authorList>
            <person name="Wei W."/>
        </authorList>
    </citation>
    <scope>NUCLEOTIDE SEQUENCE [LARGE SCALE GENOMIC DNA]</scope>
    <source>
        <strain evidence="8 10">XU2</strain>
    </source>
</reference>
<dbReference type="Gene3D" id="1.10.1660.10">
    <property type="match status" value="1"/>
</dbReference>
<dbReference type="InterPro" id="IPR009061">
    <property type="entry name" value="DNA-bd_dom_put_sf"/>
</dbReference>
<dbReference type="OrthoDB" id="9800334at2"/>
<dbReference type="PROSITE" id="PS50937">
    <property type="entry name" value="HTH_MERR_2"/>
    <property type="match status" value="1"/>
</dbReference>
<dbReference type="PANTHER" id="PTHR30204">
    <property type="entry name" value="REDOX-CYCLING DRUG-SENSING TRANSCRIPTIONAL ACTIVATOR SOXR"/>
    <property type="match status" value="1"/>
</dbReference>
<evidence type="ECO:0000256" key="1">
    <source>
        <dbReference type="ARBA" id="ARBA00022491"/>
    </source>
</evidence>
<dbReference type="InterPro" id="IPR036594">
    <property type="entry name" value="Meth_synthase_dom"/>
</dbReference>
<dbReference type="InterPro" id="IPR036724">
    <property type="entry name" value="Cobalamin-bd_sf"/>
</dbReference>
<evidence type="ECO:0000313" key="10">
    <source>
        <dbReference type="Proteomes" id="UP001570846"/>
    </source>
</evidence>
<evidence type="ECO:0000259" key="5">
    <source>
        <dbReference type="PROSITE" id="PS50937"/>
    </source>
</evidence>
<comment type="caution">
    <text evidence="7">The sequence shown here is derived from an EMBL/GenBank/DDBJ whole genome shotgun (WGS) entry which is preliminary data.</text>
</comment>
<dbReference type="SUPFAM" id="SSF52242">
    <property type="entry name" value="Cobalamin (vitamin B12)-binding domain"/>
    <property type="match status" value="1"/>
</dbReference>
<keyword evidence="3" id="KW-0238">DNA-binding</keyword>
<feature type="domain" description="HTH merR-type" evidence="5">
    <location>
        <begin position="3"/>
        <end position="72"/>
    </location>
</feature>
<dbReference type="RefSeq" id="WP_149099310.1">
    <property type="nucleotide sequence ID" value="NZ_BMMG01000005.1"/>
</dbReference>
<organism evidence="7 9">
    <name type="scientific">Rufibacter glacialis</name>
    <dbReference type="NCBI Taxonomy" id="1259555"/>
    <lineage>
        <taxon>Bacteria</taxon>
        <taxon>Pseudomonadati</taxon>
        <taxon>Bacteroidota</taxon>
        <taxon>Cytophagia</taxon>
        <taxon>Cytophagales</taxon>
        <taxon>Hymenobacteraceae</taxon>
        <taxon>Rufibacter</taxon>
    </lineage>
</organism>
<name>A0A5M8QAT8_9BACT</name>
<keyword evidence="4" id="KW-0804">Transcription</keyword>
<evidence type="ECO:0000259" key="6">
    <source>
        <dbReference type="PROSITE" id="PS51332"/>
    </source>
</evidence>
<dbReference type="InterPro" id="IPR000551">
    <property type="entry name" value="MerR-type_HTH_dom"/>
</dbReference>
<protein>
    <submittedName>
        <fullName evidence="7">MerR family transcriptional regulator</fullName>
    </submittedName>
</protein>
<reference evidence="7 9" key="1">
    <citation type="submission" date="2019-07" db="EMBL/GenBank/DDBJ databases">
        <authorList>
            <person name="Qu J.-H."/>
        </authorList>
    </citation>
    <scope>NUCLEOTIDE SEQUENCE [LARGE SCALE GENOMIC DNA]</scope>
    <source>
        <strain evidence="7 9">MDT1-10-3</strain>
    </source>
</reference>
<sequence>MAHYSIKELEHLSGIKAHTLRIWEQRYQLLVPKRTSTNIRYYDDSDLKCLLNVALLYQEGYKISKIALLTPAQIAQEVLKVTEKELGQEQLISQLVAAMVGLDEILFERVLGRAVLQLGFPGSVQQVVYPFLDKIGLLWQTDNITPAHEHFISQLIRQKMLVAIDGQRLNRLPEAPKVLLYLPEGELHELSLLYSHFQFRAMGFHTLYLGQHLPLEDLIKAAHQFRPEYLCSVFTTSPPRDQIEAYLDQLLQEVPFTQLLVSGYILQPFLAELPARVTYFKTLESFEQWLASAALTPA</sequence>
<evidence type="ECO:0000313" key="9">
    <source>
        <dbReference type="Proteomes" id="UP000323866"/>
    </source>
</evidence>
<evidence type="ECO:0000256" key="3">
    <source>
        <dbReference type="ARBA" id="ARBA00023125"/>
    </source>
</evidence>
<gene>
    <name evidence="8" type="ORF">ACD591_20520</name>
    <name evidence="7" type="ORF">FOE74_14290</name>
</gene>
<dbReference type="GO" id="GO:0046872">
    <property type="term" value="F:metal ion binding"/>
    <property type="evidence" value="ECO:0007669"/>
    <property type="project" value="InterPro"/>
</dbReference>
<dbReference type="InterPro" id="IPR047057">
    <property type="entry name" value="MerR_fam"/>
</dbReference>
<dbReference type="Proteomes" id="UP001570846">
    <property type="component" value="Unassembled WGS sequence"/>
</dbReference>
<dbReference type="CDD" id="cd01104">
    <property type="entry name" value="HTH_MlrA-CarA"/>
    <property type="match status" value="1"/>
</dbReference>
<dbReference type="Gene3D" id="3.40.50.280">
    <property type="entry name" value="Cobalamin-binding domain"/>
    <property type="match status" value="1"/>
</dbReference>
<evidence type="ECO:0000313" key="8">
    <source>
        <dbReference type="EMBL" id="MFA1773697.1"/>
    </source>
</evidence>
<evidence type="ECO:0000256" key="2">
    <source>
        <dbReference type="ARBA" id="ARBA00023015"/>
    </source>
</evidence>
<dbReference type="Gene3D" id="1.10.1240.10">
    <property type="entry name" value="Methionine synthase domain"/>
    <property type="match status" value="1"/>
</dbReference>
<evidence type="ECO:0000256" key="4">
    <source>
        <dbReference type="ARBA" id="ARBA00023163"/>
    </source>
</evidence>
<dbReference type="EMBL" id="VKKZ01000022">
    <property type="protein sequence ID" value="KAA6432278.1"/>
    <property type="molecule type" value="Genomic_DNA"/>
</dbReference>
<dbReference type="GO" id="GO:0003677">
    <property type="term" value="F:DNA binding"/>
    <property type="evidence" value="ECO:0007669"/>
    <property type="project" value="UniProtKB-KW"/>
</dbReference>